<evidence type="ECO:0000256" key="2">
    <source>
        <dbReference type="ARBA" id="ARBA00022737"/>
    </source>
</evidence>
<dbReference type="GO" id="GO:0005737">
    <property type="term" value="C:cytoplasm"/>
    <property type="evidence" value="ECO:0007669"/>
    <property type="project" value="TreeGrafter"/>
</dbReference>
<dbReference type="PRINTS" id="PR01547">
    <property type="entry name" value="YEAST176DUF"/>
</dbReference>
<sequence>MQISECKLNQVSCFRVIEFLFDLGLPHFFLPADIDLTQNKKFSCLIKMQMATFGRRPQGKPPVDIAQEVDARLAAYEPVHLPSFTEAQQQSSGAMVRVLSLSLLFNSQQASQQQRPVRIKTSHVLIFMCLQIGNDPPDYVRIEPCAKLEWTYLGRQRVRAKYSAPSLRLAEALESKYKIIQKDAMYKRFVEVTIDDARAQLASIRRKARDGRVLFH</sequence>
<dbReference type="EMBL" id="CYKH01001670">
    <property type="protein sequence ID" value="CUG88723.1"/>
    <property type="molecule type" value="Genomic_DNA"/>
</dbReference>
<proteinExistence type="predicted"/>
<dbReference type="GO" id="GO:0030674">
    <property type="term" value="F:protein-macromolecule adaptor activity"/>
    <property type="evidence" value="ECO:0007669"/>
    <property type="project" value="TreeGrafter"/>
</dbReference>
<evidence type="ECO:0000313" key="4">
    <source>
        <dbReference type="EMBL" id="CUG88723.1"/>
    </source>
</evidence>
<name>A0A0S4JF32_BODSA</name>
<dbReference type="GO" id="GO:0071230">
    <property type="term" value="P:cellular response to amino acid stimulus"/>
    <property type="evidence" value="ECO:0007669"/>
    <property type="project" value="TreeGrafter"/>
</dbReference>
<protein>
    <recommendedName>
        <fullName evidence="3">Raptor N-terminal CASPase-like domain-containing protein</fullName>
    </recommendedName>
</protein>
<dbReference type="VEuPathDB" id="TriTrypDB:BSAL_16965"/>
<evidence type="ECO:0000259" key="3">
    <source>
        <dbReference type="SMART" id="SM01302"/>
    </source>
</evidence>
<keyword evidence="1" id="KW-0853">WD repeat</keyword>
<dbReference type="AlphaFoldDB" id="A0A0S4JF32"/>
<accession>A0A0S4JF32</accession>
<organism evidence="4 5">
    <name type="scientific">Bodo saltans</name>
    <name type="common">Flagellated protozoan</name>
    <dbReference type="NCBI Taxonomy" id="75058"/>
    <lineage>
        <taxon>Eukaryota</taxon>
        <taxon>Discoba</taxon>
        <taxon>Euglenozoa</taxon>
        <taxon>Kinetoplastea</taxon>
        <taxon>Metakinetoplastina</taxon>
        <taxon>Eubodonida</taxon>
        <taxon>Bodonidae</taxon>
        <taxon>Bodo</taxon>
    </lineage>
</organism>
<dbReference type="Pfam" id="PF14538">
    <property type="entry name" value="Raptor_N"/>
    <property type="match status" value="1"/>
</dbReference>
<dbReference type="GO" id="GO:0031929">
    <property type="term" value="P:TOR signaling"/>
    <property type="evidence" value="ECO:0007669"/>
    <property type="project" value="InterPro"/>
</dbReference>
<dbReference type="InterPro" id="IPR004083">
    <property type="entry name" value="Raptor"/>
</dbReference>
<dbReference type="GO" id="GO:0010506">
    <property type="term" value="P:regulation of autophagy"/>
    <property type="evidence" value="ECO:0007669"/>
    <property type="project" value="TreeGrafter"/>
</dbReference>
<evidence type="ECO:0000313" key="5">
    <source>
        <dbReference type="Proteomes" id="UP000051952"/>
    </source>
</evidence>
<feature type="domain" description="Raptor N-terminal CASPase-like" evidence="3">
    <location>
        <begin position="118"/>
        <end position="216"/>
    </location>
</feature>
<dbReference type="GO" id="GO:0009267">
    <property type="term" value="P:cellular response to starvation"/>
    <property type="evidence" value="ECO:0007669"/>
    <property type="project" value="TreeGrafter"/>
</dbReference>
<keyword evidence="2" id="KW-0677">Repeat</keyword>
<dbReference type="GO" id="GO:0030307">
    <property type="term" value="P:positive regulation of cell growth"/>
    <property type="evidence" value="ECO:0007669"/>
    <property type="project" value="TreeGrafter"/>
</dbReference>
<dbReference type="GO" id="GO:0031931">
    <property type="term" value="C:TORC1 complex"/>
    <property type="evidence" value="ECO:0007669"/>
    <property type="project" value="InterPro"/>
</dbReference>
<dbReference type="PANTHER" id="PTHR12848:SF16">
    <property type="entry name" value="REGULATORY-ASSOCIATED PROTEIN OF MTOR"/>
    <property type="match status" value="1"/>
</dbReference>
<dbReference type="OrthoDB" id="10262360at2759"/>
<keyword evidence="5" id="KW-1185">Reference proteome</keyword>
<evidence type="ECO:0000256" key="1">
    <source>
        <dbReference type="ARBA" id="ARBA00022574"/>
    </source>
</evidence>
<reference evidence="5" key="1">
    <citation type="submission" date="2015-09" db="EMBL/GenBank/DDBJ databases">
        <authorList>
            <consortium name="Pathogen Informatics"/>
        </authorList>
    </citation>
    <scope>NUCLEOTIDE SEQUENCE [LARGE SCALE GENOMIC DNA]</scope>
    <source>
        <strain evidence="5">Lake Konstanz</strain>
    </source>
</reference>
<dbReference type="SMART" id="SM01302">
    <property type="entry name" value="Raptor_N"/>
    <property type="match status" value="1"/>
</dbReference>
<gene>
    <name evidence="4" type="ORF">BSAL_16965</name>
</gene>
<dbReference type="PANTHER" id="PTHR12848">
    <property type="entry name" value="REGULATORY-ASSOCIATED PROTEIN OF MTOR"/>
    <property type="match status" value="1"/>
</dbReference>
<dbReference type="Proteomes" id="UP000051952">
    <property type="component" value="Unassembled WGS sequence"/>
</dbReference>
<dbReference type="InterPro" id="IPR029347">
    <property type="entry name" value="Raptor_N"/>
</dbReference>